<gene>
    <name evidence="1" type="ORF">A3A02_00955</name>
</gene>
<dbReference type="EMBL" id="MHIM01000015">
    <property type="protein sequence ID" value="OGY52581.1"/>
    <property type="molecule type" value="Genomic_DNA"/>
</dbReference>
<dbReference type="Proteomes" id="UP000177376">
    <property type="component" value="Unassembled WGS sequence"/>
</dbReference>
<evidence type="ECO:0000313" key="1">
    <source>
        <dbReference type="EMBL" id="OGY52581.1"/>
    </source>
</evidence>
<accession>A0A1G1YJX3</accession>
<comment type="caution">
    <text evidence="1">The sequence shown here is derived from an EMBL/GenBank/DDBJ whole genome shotgun (WGS) entry which is preliminary data.</text>
</comment>
<name>A0A1G1YJX3_9BACT</name>
<evidence type="ECO:0008006" key="3">
    <source>
        <dbReference type="Google" id="ProtNLM"/>
    </source>
</evidence>
<protein>
    <recommendedName>
        <fullName evidence="3">UVR domain-containing protein</fullName>
    </recommendedName>
</protein>
<reference evidence="1 2" key="1">
    <citation type="journal article" date="2016" name="Nat. Commun.">
        <title>Thousands of microbial genomes shed light on interconnected biogeochemical processes in an aquifer system.</title>
        <authorList>
            <person name="Anantharaman K."/>
            <person name="Brown C.T."/>
            <person name="Hug L.A."/>
            <person name="Sharon I."/>
            <person name="Castelle C.J."/>
            <person name="Probst A.J."/>
            <person name="Thomas B.C."/>
            <person name="Singh A."/>
            <person name="Wilkins M.J."/>
            <person name="Karaoz U."/>
            <person name="Brodie E.L."/>
            <person name="Williams K.H."/>
            <person name="Hubbard S.S."/>
            <person name="Banfield J.F."/>
        </authorList>
    </citation>
    <scope>NUCLEOTIDE SEQUENCE [LARGE SCALE GENOMIC DNA]</scope>
</reference>
<dbReference type="AlphaFoldDB" id="A0A1G1YJX3"/>
<sequence>MLPILPHDEHQRTLEEGRKINDRIRREFFQAIADARPQRIKNAMRTFSCKELEREIEEMERYGCYGQAEEYKEALRRKREE</sequence>
<proteinExistence type="predicted"/>
<evidence type="ECO:0000313" key="2">
    <source>
        <dbReference type="Proteomes" id="UP000177376"/>
    </source>
</evidence>
<organism evidence="1 2">
    <name type="scientific">Candidatus Buchananbacteria bacterium RIFCSPLOWO2_01_FULL_39_33</name>
    <dbReference type="NCBI Taxonomy" id="1797543"/>
    <lineage>
        <taxon>Bacteria</taxon>
        <taxon>Candidatus Buchananiibacteriota</taxon>
    </lineage>
</organism>